<comment type="caution">
    <text evidence="2">The sequence shown here is derived from an EMBL/GenBank/DDBJ whole genome shotgun (WGS) entry which is preliminary data.</text>
</comment>
<protein>
    <submittedName>
        <fullName evidence="2">Uncharacterized protein</fullName>
    </submittedName>
</protein>
<organism evidence="2 3">
    <name type="scientific">Paenibacillus gansuensis</name>
    <dbReference type="NCBI Taxonomy" id="306542"/>
    <lineage>
        <taxon>Bacteria</taxon>
        <taxon>Bacillati</taxon>
        <taxon>Bacillota</taxon>
        <taxon>Bacilli</taxon>
        <taxon>Bacillales</taxon>
        <taxon>Paenibacillaceae</taxon>
        <taxon>Paenibacillus</taxon>
    </lineage>
</organism>
<feature type="region of interest" description="Disordered" evidence="1">
    <location>
        <begin position="1"/>
        <end position="20"/>
    </location>
</feature>
<accession>A0ABW5PHJ3</accession>
<gene>
    <name evidence="2" type="ORF">ACFSUF_18390</name>
</gene>
<keyword evidence="3" id="KW-1185">Reference proteome</keyword>
<dbReference type="RefSeq" id="WP_377605168.1">
    <property type="nucleotide sequence ID" value="NZ_JBHUME010000011.1"/>
</dbReference>
<dbReference type="Proteomes" id="UP001597541">
    <property type="component" value="Unassembled WGS sequence"/>
</dbReference>
<evidence type="ECO:0000256" key="1">
    <source>
        <dbReference type="SAM" id="MobiDB-lite"/>
    </source>
</evidence>
<reference evidence="3" key="1">
    <citation type="journal article" date="2019" name="Int. J. Syst. Evol. Microbiol.">
        <title>The Global Catalogue of Microorganisms (GCM) 10K type strain sequencing project: providing services to taxonomists for standard genome sequencing and annotation.</title>
        <authorList>
            <consortium name="The Broad Institute Genomics Platform"/>
            <consortium name="The Broad Institute Genome Sequencing Center for Infectious Disease"/>
            <person name="Wu L."/>
            <person name="Ma J."/>
        </authorList>
    </citation>
    <scope>NUCLEOTIDE SEQUENCE [LARGE SCALE GENOMIC DNA]</scope>
    <source>
        <strain evidence="3">KCTC 3950</strain>
    </source>
</reference>
<evidence type="ECO:0000313" key="2">
    <source>
        <dbReference type="EMBL" id="MFD2614384.1"/>
    </source>
</evidence>
<evidence type="ECO:0000313" key="3">
    <source>
        <dbReference type="Proteomes" id="UP001597541"/>
    </source>
</evidence>
<name>A0ABW5PHJ3_9BACL</name>
<dbReference type="EMBL" id="JBHUME010000011">
    <property type="protein sequence ID" value="MFD2614384.1"/>
    <property type="molecule type" value="Genomic_DNA"/>
</dbReference>
<proteinExistence type="predicted"/>
<sequence length="62" mass="6618">MRAAVKSTAAGRSSLAQRTKVPLQGEAVACSGQKYRCRAELLRAAVKSTAASRARRAQRPAF</sequence>